<keyword evidence="2" id="KW-1185">Reference proteome</keyword>
<evidence type="ECO:0000313" key="1">
    <source>
        <dbReference type="EMBL" id="MBB6012548.1"/>
    </source>
</evidence>
<dbReference type="InterPro" id="IPR027417">
    <property type="entry name" value="P-loop_NTPase"/>
</dbReference>
<gene>
    <name evidence="1" type="ORF">HNR59_001893</name>
</gene>
<evidence type="ECO:0000313" key="2">
    <source>
        <dbReference type="Proteomes" id="UP000533306"/>
    </source>
</evidence>
<dbReference type="Pfam" id="PF13238">
    <property type="entry name" value="AAA_18"/>
    <property type="match status" value="1"/>
</dbReference>
<reference evidence="1 2" key="1">
    <citation type="submission" date="2020-08" db="EMBL/GenBank/DDBJ databases">
        <title>Genomic Encyclopedia of Type Strains, Phase IV (KMG-IV): sequencing the most valuable type-strain genomes for metagenomic binning, comparative biology and taxonomic classification.</title>
        <authorList>
            <person name="Goeker M."/>
        </authorList>
    </citation>
    <scope>NUCLEOTIDE SEQUENCE [LARGE SCALE GENOMIC DNA]</scope>
    <source>
        <strain evidence="1 2">DSM 11099</strain>
    </source>
</reference>
<keyword evidence="1" id="KW-0418">Kinase</keyword>
<dbReference type="GO" id="GO:0016301">
    <property type="term" value="F:kinase activity"/>
    <property type="evidence" value="ECO:0007669"/>
    <property type="project" value="UniProtKB-KW"/>
</dbReference>
<protein>
    <submittedName>
        <fullName evidence="1">Gluconate kinase</fullName>
    </submittedName>
</protein>
<sequence>MARQERTGHFPGALDLLPIQVDHHPMIDLSGQILIVTGTPGAGKTTTARSLVESCGQPAVHIHADDFWHFIRNGAIPPYLPESRRQNEVVMGALCAAAQRYADGGYFVVIDGIIGPWFLPAFSAVSHPLHYIVLRPDLDEAIRRCQLRGGETLADPIPISDLHSQFSQLDRLDNHRIDTAGLSRQEILEAVVRALTGGRFLLNS</sequence>
<keyword evidence="1" id="KW-0808">Transferase</keyword>
<dbReference type="EMBL" id="JACHEU010000001">
    <property type="protein sequence ID" value="MBB6012548.1"/>
    <property type="molecule type" value="Genomic_DNA"/>
</dbReference>
<proteinExistence type="predicted"/>
<organism evidence="1 2">
    <name type="scientific">Aquamicrobium lusatiense</name>
    <dbReference type="NCBI Taxonomy" id="89772"/>
    <lineage>
        <taxon>Bacteria</taxon>
        <taxon>Pseudomonadati</taxon>
        <taxon>Pseudomonadota</taxon>
        <taxon>Alphaproteobacteria</taxon>
        <taxon>Hyphomicrobiales</taxon>
        <taxon>Phyllobacteriaceae</taxon>
        <taxon>Aquamicrobium</taxon>
    </lineage>
</organism>
<name>A0A7W9S3V5_9HYPH</name>
<dbReference type="Gene3D" id="3.40.50.300">
    <property type="entry name" value="P-loop containing nucleotide triphosphate hydrolases"/>
    <property type="match status" value="1"/>
</dbReference>
<dbReference type="Proteomes" id="UP000533306">
    <property type="component" value="Unassembled WGS sequence"/>
</dbReference>
<dbReference type="SUPFAM" id="SSF52540">
    <property type="entry name" value="P-loop containing nucleoside triphosphate hydrolases"/>
    <property type="match status" value="1"/>
</dbReference>
<dbReference type="AlphaFoldDB" id="A0A7W9S3V5"/>
<comment type="caution">
    <text evidence="1">The sequence shown here is derived from an EMBL/GenBank/DDBJ whole genome shotgun (WGS) entry which is preliminary data.</text>
</comment>
<accession>A0A7W9S3V5</accession>